<feature type="region of interest" description="Disordered" evidence="1">
    <location>
        <begin position="1"/>
        <end position="32"/>
    </location>
</feature>
<organism evidence="2 3">
    <name type="scientific">Mycolicibacterium pulveris</name>
    <name type="common">Mycobacterium pulveris</name>
    <dbReference type="NCBI Taxonomy" id="36813"/>
    <lineage>
        <taxon>Bacteria</taxon>
        <taxon>Bacillati</taxon>
        <taxon>Actinomycetota</taxon>
        <taxon>Actinomycetes</taxon>
        <taxon>Mycobacteriales</taxon>
        <taxon>Mycobacteriaceae</taxon>
        <taxon>Mycolicibacterium</taxon>
    </lineage>
</organism>
<keyword evidence="3" id="KW-1185">Reference proteome</keyword>
<accession>A0A7I7UNM9</accession>
<evidence type="ECO:0000313" key="3">
    <source>
        <dbReference type="Proteomes" id="UP000467252"/>
    </source>
</evidence>
<sequence length="115" mass="12758">MTNEKAATDHGQPPLALDTATLSHRTDTGGRRRAAAKLLMPPLEPCGCIRDPDHDRHRCRDDITLAQADAVIATANYLESIGCTPVFEPHTLRAAWRLCPEHRVRLERLARRSAA</sequence>
<dbReference type="Proteomes" id="UP000467252">
    <property type="component" value="Chromosome"/>
</dbReference>
<evidence type="ECO:0000256" key="1">
    <source>
        <dbReference type="SAM" id="MobiDB-lite"/>
    </source>
</evidence>
<proteinExistence type="predicted"/>
<protein>
    <submittedName>
        <fullName evidence="2">Uncharacterized protein</fullName>
    </submittedName>
</protein>
<evidence type="ECO:0000313" key="2">
    <source>
        <dbReference type="EMBL" id="BBY82957.1"/>
    </source>
</evidence>
<dbReference type="EMBL" id="AP022599">
    <property type="protein sequence ID" value="BBY82957.1"/>
    <property type="molecule type" value="Genomic_DNA"/>
</dbReference>
<gene>
    <name evidence="2" type="ORF">MPUL_41150</name>
</gene>
<reference evidence="2 3" key="1">
    <citation type="journal article" date="2019" name="Emerg. Microbes Infect.">
        <title>Comprehensive subspecies identification of 175 nontuberculous mycobacteria species based on 7547 genomic profiles.</title>
        <authorList>
            <person name="Matsumoto Y."/>
            <person name="Kinjo T."/>
            <person name="Motooka D."/>
            <person name="Nabeya D."/>
            <person name="Jung N."/>
            <person name="Uechi K."/>
            <person name="Horii T."/>
            <person name="Iida T."/>
            <person name="Fujita J."/>
            <person name="Nakamura S."/>
        </authorList>
    </citation>
    <scope>NUCLEOTIDE SEQUENCE [LARGE SCALE GENOMIC DNA]</scope>
    <source>
        <strain evidence="2 3">JCM 6370</strain>
    </source>
</reference>
<dbReference type="AlphaFoldDB" id="A0A7I7UNM9"/>
<name>A0A7I7UNM9_MYCPV</name>